<dbReference type="InterPro" id="IPR013483">
    <property type="entry name" value="MoaA"/>
</dbReference>
<comment type="pathway">
    <text evidence="12">Cofactor biosynthesis; molybdopterin biosynthesis.</text>
</comment>
<feature type="binding site" evidence="12">
    <location>
        <position position="94"/>
    </location>
    <ligand>
        <name>GTP</name>
        <dbReference type="ChEBI" id="CHEBI:37565"/>
    </ligand>
</feature>
<feature type="binding site" evidence="12">
    <location>
        <position position="253"/>
    </location>
    <ligand>
        <name>[4Fe-4S] cluster</name>
        <dbReference type="ChEBI" id="CHEBI:49883"/>
        <label>2</label>
        <note>4Fe-4S-substrate</note>
    </ligand>
</feature>
<dbReference type="GO" id="GO:0005525">
    <property type="term" value="F:GTP binding"/>
    <property type="evidence" value="ECO:0007669"/>
    <property type="project" value="UniProtKB-UniRule"/>
</dbReference>
<keyword evidence="8 12" id="KW-0342">GTP-binding</keyword>
<evidence type="ECO:0000256" key="12">
    <source>
        <dbReference type="HAMAP-Rule" id="MF_01225"/>
    </source>
</evidence>
<dbReference type="InterPro" id="IPR006638">
    <property type="entry name" value="Elp3/MiaA/NifB-like_rSAM"/>
</dbReference>
<evidence type="ECO:0000256" key="6">
    <source>
        <dbReference type="ARBA" id="ARBA00023004"/>
    </source>
</evidence>
<dbReference type="Proteomes" id="UP000585258">
    <property type="component" value="Unassembled WGS sequence"/>
</dbReference>
<dbReference type="EMBL" id="JACKWY010000006">
    <property type="protein sequence ID" value="MBB6715353.1"/>
    <property type="molecule type" value="Genomic_DNA"/>
</dbReference>
<dbReference type="InterPro" id="IPR058240">
    <property type="entry name" value="rSAM_sf"/>
</dbReference>
<dbReference type="InterPro" id="IPR010505">
    <property type="entry name" value="MoaA_twitch"/>
</dbReference>
<dbReference type="GO" id="GO:0061798">
    <property type="term" value="F:GTP 3',8'-cyclase activity"/>
    <property type="evidence" value="ECO:0007669"/>
    <property type="project" value="UniProtKB-UniRule"/>
</dbReference>
<feature type="binding site" evidence="12">
    <location>
        <position position="13"/>
    </location>
    <ligand>
        <name>GTP</name>
        <dbReference type="ChEBI" id="CHEBI:37565"/>
    </ligand>
</feature>
<dbReference type="UniPathway" id="UPA00344"/>
<dbReference type="CDD" id="cd01335">
    <property type="entry name" value="Radical_SAM"/>
    <property type="match status" value="1"/>
</dbReference>
<feature type="domain" description="Radical SAM core" evidence="13">
    <location>
        <begin position="4"/>
        <end position="227"/>
    </location>
</feature>
<dbReference type="SFLD" id="SFLDG01067">
    <property type="entry name" value="SPASM/twitch_domain_containing"/>
    <property type="match status" value="1"/>
</dbReference>
<evidence type="ECO:0000256" key="7">
    <source>
        <dbReference type="ARBA" id="ARBA00023014"/>
    </source>
</evidence>
<dbReference type="Gene3D" id="3.20.20.70">
    <property type="entry name" value="Aldolase class I"/>
    <property type="match status" value="1"/>
</dbReference>
<evidence type="ECO:0000256" key="5">
    <source>
        <dbReference type="ARBA" id="ARBA00022741"/>
    </source>
</evidence>
<keyword evidence="10 12" id="KW-0456">Lyase</keyword>
<comment type="similarity">
    <text evidence="12">Belongs to the radical SAM superfamily. MoaA family.</text>
</comment>
<evidence type="ECO:0000256" key="9">
    <source>
        <dbReference type="ARBA" id="ARBA00023150"/>
    </source>
</evidence>
<accession>A0A7X0VRV6</accession>
<dbReference type="InterPro" id="IPR007197">
    <property type="entry name" value="rSAM"/>
</dbReference>
<keyword evidence="9 12" id="KW-0501">Molybdenum cofactor biosynthesis</keyword>
<comment type="subunit">
    <text evidence="12">Monomer and homodimer.</text>
</comment>
<dbReference type="GO" id="GO:0061799">
    <property type="term" value="F:cyclic pyranopterin monophosphate synthase activity"/>
    <property type="evidence" value="ECO:0007669"/>
    <property type="project" value="TreeGrafter"/>
</dbReference>
<evidence type="ECO:0000256" key="2">
    <source>
        <dbReference type="ARBA" id="ARBA00022485"/>
    </source>
</evidence>
<keyword evidence="7 12" id="KW-0411">Iron-sulfur</keyword>
<dbReference type="AlphaFoldDB" id="A0A7X0VRV6"/>
<evidence type="ECO:0000256" key="8">
    <source>
        <dbReference type="ARBA" id="ARBA00023134"/>
    </source>
</evidence>
<comment type="cofactor">
    <cofactor evidence="12">
        <name>[4Fe-4S] cluster</name>
        <dbReference type="ChEBI" id="CHEBI:49883"/>
    </cofactor>
    <text evidence="12">Binds 2 [4Fe-4S] clusters. Binds 1 [4Fe-4S] cluster coordinated with 3 cysteines and an exchangeable S-adenosyl-L-methionine and 1 [4Fe-4S] cluster coordinated with 3 cysteines and the GTP-derived substrate.</text>
</comment>
<feature type="binding site" evidence="12">
    <location>
        <position position="267"/>
    </location>
    <ligand>
        <name>[4Fe-4S] cluster</name>
        <dbReference type="ChEBI" id="CHEBI:49883"/>
        <label>2</label>
        <note>4Fe-4S-substrate</note>
    </ligand>
</feature>
<evidence type="ECO:0000256" key="10">
    <source>
        <dbReference type="ARBA" id="ARBA00023239"/>
    </source>
</evidence>
<dbReference type="SFLD" id="SFLDG01386">
    <property type="entry name" value="main_SPASM_domain-containing"/>
    <property type="match status" value="1"/>
</dbReference>
<evidence type="ECO:0000256" key="11">
    <source>
        <dbReference type="ARBA" id="ARBA00048697"/>
    </source>
</evidence>
<dbReference type="GO" id="GO:0046872">
    <property type="term" value="F:metal ion binding"/>
    <property type="evidence" value="ECO:0007669"/>
    <property type="project" value="UniProtKB-KW"/>
</dbReference>
<evidence type="ECO:0000256" key="1">
    <source>
        <dbReference type="ARBA" id="ARBA00012167"/>
    </source>
</evidence>
<keyword evidence="4 12" id="KW-0479">Metal-binding</keyword>
<dbReference type="GO" id="GO:1904047">
    <property type="term" value="F:S-adenosyl-L-methionine binding"/>
    <property type="evidence" value="ECO:0007669"/>
    <property type="project" value="UniProtKB-UniRule"/>
</dbReference>
<dbReference type="InterPro" id="IPR000385">
    <property type="entry name" value="MoaA_NifB_PqqE_Fe-S-bd_CS"/>
</dbReference>
<dbReference type="NCBIfam" id="NF001199">
    <property type="entry name" value="PRK00164.2-1"/>
    <property type="match status" value="1"/>
</dbReference>
<protein>
    <recommendedName>
        <fullName evidence="1 12">GTP 3',8-cyclase</fullName>
        <ecNumber evidence="1 12">4.1.99.22</ecNumber>
    </recommendedName>
    <alternativeName>
        <fullName evidence="12">Molybdenum cofactor biosynthesis protein A</fullName>
    </alternativeName>
</protein>
<dbReference type="EC" id="4.1.99.22" evidence="1 12"/>
<dbReference type="SFLD" id="SFLDG01383">
    <property type="entry name" value="cyclic_pyranopterin_phosphate"/>
    <property type="match status" value="1"/>
</dbReference>
<feature type="binding site" evidence="12">
    <location>
        <position position="63"/>
    </location>
    <ligand>
        <name>GTP</name>
        <dbReference type="ChEBI" id="CHEBI:37565"/>
    </ligand>
</feature>
<dbReference type="InterPro" id="IPR050105">
    <property type="entry name" value="MoCo_biosynth_MoaA/MoaC"/>
</dbReference>
<evidence type="ECO:0000313" key="15">
    <source>
        <dbReference type="Proteomes" id="UP000585258"/>
    </source>
</evidence>
<sequence>MEDKYGRKIDYLRISVTDNCNLRCIYCMKENHNDFLSSDKKLTDNEIYRIVLESAKLGIKKIRFTGGEPLVRKDIMDLIGRINKIEGIEEIYLTTNGILLLDKVENLAANGVKGVNISLDSLKPDRFKTLTRRGELKKVLEVIDKCIEHNIKVKLNTVIIGDINQDEILDFVELTKQKSIDVRFIELMPIGQGKLFKPVKNTKILEIIKSEYKELSEINRNISEGPAKYIRVNNSLGRVGFISAISNCFCDYCNRIRITPDGFLKQCLHWNYGVDLRTLLRNGISNEELNNIIKNNIYNKPEKHLFNEQNKNEEIRFMNEIGG</sequence>
<comment type="caution">
    <text evidence="14">The sequence shown here is derived from an EMBL/GenBank/DDBJ whole genome shotgun (WGS) entry which is preliminary data.</text>
</comment>
<dbReference type="SFLD" id="SFLDS00029">
    <property type="entry name" value="Radical_SAM"/>
    <property type="match status" value="1"/>
</dbReference>
<evidence type="ECO:0000256" key="3">
    <source>
        <dbReference type="ARBA" id="ARBA00022691"/>
    </source>
</evidence>
<feature type="binding site" evidence="12">
    <location>
        <position position="154"/>
    </location>
    <ligand>
        <name>GTP</name>
        <dbReference type="ChEBI" id="CHEBI:37565"/>
    </ligand>
</feature>
<dbReference type="PROSITE" id="PS51918">
    <property type="entry name" value="RADICAL_SAM"/>
    <property type="match status" value="1"/>
</dbReference>
<dbReference type="RefSeq" id="WP_185164656.1">
    <property type="nucleotide sequence ID" value="NZ_JACKWY010000006.1"/>
</dbReference>
<comment type="catalytic activity">
    <reaction evidence="11 12">
        <text>GTP + AH2 + S-adenosyl-L-methionine = (8S)-3',8-cyclo-7,8-dihydroguanosine 5'-triphosphate + 5'-deoxyadenosine + L-methionine + A + H(+)</text>
        <dbReference type="Rhea" id="RHEA:49576"/>
        <dbReference type="ChEBI" id="CHEBI:13193"/>
        <dbReference type="ChEBI" id="CHEBI:15378"/>
        <dbReference type="ChEBI" id="CHEBI:17319"/>
        <dbReference type="ChEBI" id="CHEBI:17499"/>
        <dbReference type="ChEBI" id="CHEBI:37565"/>
        <dbReference type="ChEBI" id="CHEBI:57844"/>
        <dbReference type="ChEBI" id="CHEBI:59789"/>
        <dbReference type="ChEBI" id="CHEBI:131766"/>
        <dbReference type="EC" id="4.1.99.22"/>
    </reaction>
</comment>
<gene>
    <name evidence="12 14" type="primary">moaA</name>
    <name evidence="14" type="ORF">H7E68_11605</name>
</gene>
<keyword evidence="2 12" id="KW-0004">4Fe-4S</keyword>
<dbReference type="PANTHER" id="PTHR22960">
    <property type="entry name" value="MOLYBDOPTERIN COFACTOR SYNTHESIS PROTEIN A"/>
    <property type="match status" value="1"/>
</dbReference>
<feature type="binding site" evidence="12">
    <location>
        <position position="24"/>
    </location>
    <ligand>
        <name>[4Fe-4S] cluster</name>
        <dbReference type="ChEBI" id="CHEBI:49883"/>
        <label>1</label>
        <note>4Fe-4S-S-AdoMet</note>
    </ligand>
</feature>
<keyword evidence="3 12" id="KW-0949">S-adenosyl-L-methionine</keyword>
<feature type="binding site" evidence="12">
    <location>
        <position position="67"/>
    </location>
    <ligand>
        <name>S-adenosyl-L-methionine</name>
        <dbReference type="ChEBI" id="CHEBI:59789"/>
    </ligand>
</feature>
<dbReference type="Pfam" id="PF04055">
    <property type="entry name" value="Radical_SAM"/>
    <property type="match status" value="1"/>
</dbReference>
<organism evidence="14 15">
    <name type="scientific">Clostridium gasigenes</name>
    <dbReference type="NCBI Taxonomy" id="94869"/>
    <lineage>
        <taxon>Bacteria</taxon>
        <taxon>Bacillati</taxon>
        <taxon>Bacillota</taxon>
        <taxon>Clostridia</taxon>
        <taxon>Eubacteriales</taxon>
        <taxon>Clostridiaceae</taxon>
        <taxon>Clostridium</taxon>
    </lineage>
</organism>
<comment type="function">
    <text evidence="12">Catalyzes the cyclization of GTP to (8S)-3',8-cyclo-7,8-dihydroguanosine 5'-triphosphate.</text>
</comment>
<evidence type="ECO:0000259" key="13">
    <source>
        <dbReference type="PROSITE" id="PS51918"/>
    </source>
</evidence>
<feature type="binding site" evidence="12">
    <location>
        <position position="188"/>
    </location>
    <ligand>
        <name>S-adenosyl-L-methionine</name>
        <dbReference type="ChEBI" id="CHEBI:59789"/>
    </ligand>
</feature>
<evidence type="ECO:0000256" key="4">
    <source>
        <dbReference type="ARBA" id="ARBA00022723"/>
    </source>
</evidence>
<feature type="binding site" evidence="12">
    <location>
        <begin position="255"/>
        <end position="257"/>
    </location>
    <ligand>
        <name>GTP</name>
        <dbReference type="ChEBI" id="CHEBI:37565"/>
    </ligand>
</feature>
<dbReference type="CDD" id="cd21117">
    <property type="entry name" value="Twitch_MoaA"/>
    <property type="match status" value="1"/>
</dbReference>
<feature type="binding site" evidence="12">
    <location>
        <position position="118"/>
    </location>
    <ligand>
        <name>S-adenosyl-L-methionine</name>
        <dbReference type="ChEBI" id="CHEBI:59789"/>
    </ligand>
</feature>
<feature type="binding site" evidence="12">
    <location>
        <position position="20"/>
    </location>
    <ligand>
        <name>[4Fe-4S] cluster</name>
        <dbReference type="ChEBI" id="CHEBI:49883"/>
        <label>1</label>
        <note>4Fe-4S-S-AdoMet</note>
    </ligand>
</feature>
<keyword evidence="5 12" id="KW-0547">Nucleotide-binding</keyword>
<dbReference type="SMART" id="SM00729">
    <property type="entry name" value="Elp3"/>
    <property type="match status" value="1"/>
</dbReference>
<dbReference type="HAMAP" id="MF_01225_B">
    <property type="entry name" value="MoaA_B"/>
    <property type="match status" value="1"/>
</dbReference>
<feature type="binding site" evidence="12">
    <location>
        <position position="250"/>
    </location>
    <ligand>
        <name>[4Fe-4S] cluster</name>
        <dbReference type="ChEBI" id="CHEBI:49883"/>
        <label>2</label>
        <note>4Fe-4S-substrate</note>
    </ligand>
</feature>
<proteinExistence type="inferred from homology"/>
<dbReference type="NCBIfam" id="TIGR02666">
    <property type="entry name" value="moaA"/>
    <property type="match status" value="1"/>
</dbReference>
<dbReference type="PROSITE" id="PS01305">
    <property type="entry name" value="MOAA_NIFB_PQQE"/>
    <property type="match status" value="1"/>
</dbReference>
<dbReference type="InterPro" id="IPR040064">
    <property type="entry name" value="MoaA-like"/>
</dbReference>
<dbReference type="GO" id="GO:0006777">
    <property type="term" value="P:Mo-molybdopterin cofactor biosynthetic process"/>
    <property type="evidence" value="ECO:0007669"/>
    <property type="project" value="UniProtKB-UniRule"/>
</dbReference>
<dbReference type="Pfam" id="PF06463">
    <property type="entry name" value="Mob_synth_C"/>
    <property type="match status" value="1"/>
</dbReference>
<feature type="binding site" evidence="12">
    <location>
        <position position="27"/>
    </location>
    <ligand>
        <name>[4Fe-4S] cluster</name>
        <dbReference type="ChEBI" id="CHEBI:49883"/>
        <label>1</label>
        <note>4Fe-4S-S-AdoMet</note>
    </ligand>
</feature>
<dbReference type="PANTHER" id="PTHR22960:SF0">
    <property type="entry name" value="MOLYBDENUM COFACTOR BIOSYNTHESIS PROTEIN 1"/>
    <property type="match status" value="1"/>
</dbReference>
<reference evidence="14 15" key="1">
    <citation type="submission" date="2020-08" db="EMBL/GenBank/DDBJ databases">
        <title>Clostridia isolated from Swiss meat.</title>
        <authorList>
            <person name="Wambui J."/>
            <person name="Stevens M.J.A."/>
            <person name="Stephan R."/>
        </authorList>
    </citation>
    <scope>NUCLEOTIDE SEQUENCE [LARGE SCALE GENOMIC DNA]</scope>
    <source>
        <strain evidence="14 15">CM001</strain>
    </source>
</reference>
<keyword evidence="6 12" id="KW-0408">Iron</keyword>
<dbReference type="InterPro" id="IPR013785">
    <property type="entry name" value="Aldolase_TIM"/>
</dbReference>
<dbReference type="GO" id="GO:0051539">
    <property type="term" value="F:4 iron, 4 sulfur cluster binding"/>
    <property type="evidence" value="ECO:0007669"/>
    <property type="project" value="UniProtKB-UniRule"/>
</dbReference>
<feature type="binding site" evidence="12">
    <location>
        <position position="26"/>
    </location>
    <ligand>
        <name>S-adenosyl-L-methionine</name>
        <dbReference type="ChEBI" id="CHEBI:59789"/>
    </ligand>
</feature>
<dbReference type="SUPFAM" id="SSF102114">
    <property type="entry name" value="Radical SAM enzymes"/>
    <property type="match status" value="1"/>
</dbReference>
<name>A0A7X0VRV6_9CLOT</name>
<evidence type="ECO:0000313" key="14">
    <source>
        <dbReference type="EMBL" id="MBB6715353.1"/>
    </source>
</evidence>